<dbReference type="PANTHER" id="PTHR40064">
    <property type="entry name" value="MEMBRANE PROTEIN-RELATED"/>
    <property type="match status" value="1"/>
</dbReference>
<dbReference type="KEGG" id="rhom:FRIFI_0142"/>
<evidence type="ECO:0000313" key="7">
    <source>
        <dbReference type="EMBL" id="CEI71696.1"/>
    </source>
</evidence>
<dbReference type="InterPro" id="IPR052984">
    <property type="entry name" value="UPF0421"/>
</dbReference>
<feature type="transmembrane region" description="Helical" evidence="6">
    <location>
        <begin position="65"/>
        <end position="93"/>
    </location>
</feature>
<evidence type="ECO:0000256" key="6">
    <source>
        <dbReference type="SAM" id="Phobius"/>
    </source>
</evidence>
<keyword evidence="2" id="KW-1003">Cell membrane</keyword>
<feature type="transmembrane region" description="Helical" evidence="6">
    <location>
        <begin position="100"/>
        <end position="119"/>
    </location>
</feature>
<gene>
    <name evidence="7" type="ORF">FRIFI_0142</name>
</gene>
<keyword evidence="8" id="KW-1185">Reference proteome</keyword>
<keyword evidence="5 6" id="KW-0472">Membrane</keyword>
<organism evidence="7 8">
    <name type="scientific">Romboutsia hominis</name>
    <dbReference type="NCBI Taxonomy" id="1507512"/>
    <lineage>
        <taxon>Bacteria</taxon>
        <taxon>Bacillati</taxon>
        <taxon>Bacillota</taxon>
        <taxon>Clostridia</taxon>
        <taxon>Peptostreptococcales</taxon>
        <taxon>Peptostreptococcaceae</taxon>
        <taxon>Romboutsia</taxon>
    </lineage>
</organism>
<dbReference type="RefSeq" id="WP_166504710.1">
    <property type="nucleotide sequence ID" value="NZ_LN650648.1"/>
</dbReference>
<proteinExistence type="predicted"/>
<dbReference type="InterPro" id="IPR010343">
    <property type="entry name" value="ArAE_1"/>
</dbReference>
<comment type="subcellular location">
    <subcellularLocation>
        <location evidence="1">Cell membrane</location>
        <topology evidence="1">Multi-pass membrane protein</topology>
    </subcellularLocation>
</comment>
<dbReference type="PANTHER" id="PTHR40064:SF1">
    <property type="entry name" value="MEMBRANE PROTEIN"/>
    <property type="match status" value="1"/>
</dbReference>
<dbReference type="GO" id="GO:0005886">
    <property type="term" value="C:plasma membrane"/>
    <property type="evidence" value="ECO:0007669"/>
    <property type="project" value="UniProtKB-SubCell"/>
</dbReference>
<evidence type="ECO:0000256" key="5">
    <source>
        <dbReference type="ARBA" id="ARBA00023136"/>
    </source>
</evidence>
<dbReference type="EMBL" id="LN650648">
    <property type="protein sequence ID" value="CEI71696.1"/>
    <property type="molecule type" value="Genomic_DNA"/>
</dbReference>
<evidence type="ECO:0000313" key="8">
    <source>
        <dbReference type="Proteomes" id="UP000245695"/>
    </source>
</evidence>
<dbReference type="Pfam" id="PF06081">
    <property type="entry name" value="ArAE_1"/>
    <property type="match status" value="1"/>
</dbReference>
<dbReference type="AlphaFoldDB" id="A0A2P2BMS7"/>
<keyword evidence="3 6" id="KW-0812">Transmembrane</keyword>
<reference evidence="7 8" key="1">
    <citation type="submission" date="2014-09" db="EMBL/GenBank/DDBJ databases">
        <authorList>
            <person name="Hornung B.V."/>
        </authorList>
    </citation>
    <scope>NUCLEOTIDE SEQUENCE [LARGE SCALE GENOMIC DNA]</scope>
    <source>
        <strain evidence="7 8">FRIFI</strain>
    </source>
</reference>
<dbReference type="Proteomes" id="UP000245695">
    <property type="component" value="Chromosome 1"/>
</dbReference>
<name>A0A2P2BMS7_9FIRM</name>
<accession>A0A2P2BMS7</accession>
<evidence type="ECO:0000256" key="3">
    <source>
        <dbReference type="ARBA" id="ARBA00022692"/>
    </source>
</evidence>
<protein>
    <submittedName>
        <fullName evidence="7">Conserved domain protein</fullName>
    </submittedName>
</protein>
<evidence type="ECO:0000256" key="4">
    <source>
        <dbReference type="ARBA" id="ARBA00022989"/>
    </source>
</evidence>
<evidence type="ECO:0000256" key="2">
    <source>
        <dbReference type="ARBA" id="ARBA00022475"/>
    </source>
</evidence>
<evidence type="ECO:0000256" key="1">
    <source>
        <dbReference type="ARBA" id="ARBA00004651"/>
    </source>
</evidence>
<feature type="transmembrane region" description="Helical" evidence="6">
    <location>
        <begin position="125"/>
        <end position="145"/>
    </location>
</feature>
<sequence>MKLEKVGMRTFKTGLSVAVCVVLGSMIVQNPFYSTIACVVSVQDTVKGSLKAGFNRVKGTILGGIIGFLIVLIKPGDALLCGLGVIITIYLCNMFKLNKAVVVACVTFLSIHLGVINSSPAEYSFFRVLDTSIGVVVGVFINYILARPDYLDTTKNDFQSIEKLTKEFLELKILKKGSFNIKELEKEIKKVEGSYSKLIDELDYSRDNIDIEKIEETIIICREIYFHVQSIELLDKKLYLSKENYAILRDIYKIEEIEWDLDESKSPVFNYHLRKIIEEAEILHTINSNNQYKLY</sequence>
<keyword evidence="4 6" id="KW-1133">Transmembrane helix</keyword>